<evidence type="ECO:0000256" key="9">
    <source>
        <dbReference type="PROSITE-ProRule" id="PRU00169"/>
    </source>
</evidence>
<dbReference type="Gene3D" id="3.40.50.2300">
    <property type="match status" value="1"/>
</dbReference>
<sequence length="388" mass="44543">MGKNLLKILVVEDSLDDFNLIERELQKEELGGNIKRVITKGEYIQAIKEFHPCLIVCDHSLPQFTGIDALEICRNMGTKVPFILISGAVSEEYAVSCFKKGIDDYILKNSLFRLPVSIKNILKKYENIRQKKEYQKSLVRQNEHLKKINSELDNLVYSVSHKLRGPLATIGGIINVAQHEVEEANSKGDLELYFNLIKDRLSLMDRTIKQILEYSRNSRTEIEIEEVSISQLVGEVWTSISYLPLWNRVKLEMNIDPELSWRGDKHRFMVIINNLLVNAVKFADHKKAMNRVKIEALEDESRLKVFIEDNGIGIPEENISKIYDMFYRASEQGEGAGLGLYVVKEAVKKLEGSIKIQSEYRDGTKVTLNLPIHYKTINPTEAVFEIIR</sequence>
<reference evidence="12" key="1">
    <citation type="submission" date="2021-01" db="EMBL/GenBank/DDBJ databases">
        <title>Fulvivirga kasyanovii gen. nov., sp nov., a novel member of the phylum Bacteroidetes isolated from seawater in a mussel farm.</title>
        <authorList>
            <person name="Zhao L.-H."/>
            <person name="Wang Z.-J."/>
        </authorList>
    </citation>
    <scope>NUCLEOTIDE SEQUENCE</scope>
    <source>
        <strain evidence="12">2943</strain>
    </source>
</reference>
<dbReference type="Pfam" id="PF00072">
    <property type="entry name" value="Response_reg"/>
    <property type="match status" value="1"/>
</dbReference>
<dbReference type="InterPro" id="IPR001789">
    <property type="entry name" value="Sig_transdc_resp-reg_receiver"/>
</dbReference>
<dbReference type="SUPFAM" id="SSF52172">
    <property type="entry name" value="CheY-like"/>
    <property type="match status" value="1"/>
</dbReference>
<dbReference type="InterPro" id="IPR036890">
    <property type="entry name" value="HATPase_C_sf"/>
</dbReference>
<accession>A0A937JZZ0</accession>
<dbReference type="GO" id="GO:0007234">
    <property type="term" value="P:osmosensory signaling via phosphorelay pathway"/>
    <property type="evidence" value="ECO:0007669"/>
    <property type="project" value="TreeGrafter"/>
</dbReference>
<organism evidence="12 13">
    <name type="scientific">Fulvivirga sediminis</name>
    <dbReference type="NCBI Taxonomy" id="2803949"/>
    <lineage>
        <taxon>Bacteria</taxon>
        <taxon>Pseudomonadati</taxon>
        <taxon>Bacteroidota</taxon>
        <taxon>Cytophagia</taxon>
        <taxon>Cytophagales</taxon>
        <taxon>Fulvivirgaceae</taxon>
        <taxon>Fulvivirga</taxon>
    </lineage>
</organism>
<dbReference type="Proteomes" id="UP000659388">
    <property type="component" value="Unassembled WGS sequence"/>
</dbReference>
<dbReference type="GO" id="GO:0005524">
    <property type="term" value="F:ATP binding"/>
    <property type="evidence" value="ECO:0007669"/>
    <property type="project" value="UniProtKB-KW"/>
</dbReference>
<keyword evidence="7" id="KW-0067">ATP-binding</keyword>
<dbReference type="GO" id="GO:0000156">
    <property type="term" value="F:phosphorelay response regulator activity"/>
    <property type="evidence" value="ECO:0007669"/>
    <property type="project" value="TreeGrafter"/>
</dbReference>
<proteinExistence type="predicted"/>
<dbReference type="CDD" id="cd00156">
    <property type="entry name" value="REC"/>
    <property type="match status" value="1"/>
</dbReference>
<protein>
    <recommendedName>
        <fullName evidence="2">histidine kinase</fullName>
        <ecNumber evidence="2">2.7.13.3</ecNumber>
    </recommendedName>
</protein>
<feature type="modified residue" description="4-aspartylphosphate" evidence="9">
    <location>
        <position position="58"/>
    </location>
</feature>
<dbReference type="CDD" id="cd00075">
    <property type="entry name" value="HATPase"/>
    <property type="match status" value="1"/>
</dbReference>
<dbReference type="AlphaFoldDB" id="A0A937JZZ0"/>
<keyword evidence="13" id="KW-1185">Reference proteome</keyword>
<dbReference type="GO" id="GO:0030295">
    <property type="term" value="F:protein kinase activator activity"/>
    <property type="evidence" value="ECO:0007669"/>
    <property type="project" value="TreeGrafter"/>
</dbReference>
<evidence type="ECO:0000256" key="2">
    <source>
        <dbReference type="ARBA" id="ARBA00012438"/>
    </source>
</evidence>
<name>A0A937JZZ0_9BACT</name>
<dbReference type="PANTHER" id="PTHR42878:SF7">
    <property type="entry name" value="SENSOR HISTIDINE KINASE GLRK"/>
    <property type="match status" value="1"/>
</dbReference>
<dbReference type="PROSITE" id="PS50109">
    <property type="entry name" value="HIS_KIN"/>
    <property type="match status" value="1"/>
</dbReference>
<dbReference type="PANTHER" id="PTHR42878">
    <property type="entry name" value="TWO-COMPONENT HISTIDINE KINASE"/>
    <property type="match status" value="1"/>
</dbReference>
<gene>
    <name evidence="12" type="ORF">JL102_06620</name>
</gene>
<dbReference type="InterPro" id="IPR004358">
    <property type="entry name" value="Sig_transdc_His_kin-like_C"/>
</dbReference>
<dbReference type="SMART" id="SM00387">
    <property type="entry name" value="HATPase_c"/>
    <property type="match status" value="1"/>
</dbReference>
<dbReference type="SMART" id="SM00388">
    <property type="entry name" value="HisKA"/>
    <property type="match status" value="1"/>
</dbReference>
<dbReference type="InterPro" id="IPR003661">
    <property type="entry name" value="HisK_dim/P_dom"/>
</dbReference>
<dbReference type="SUPFAM" id="SSF55874">
    <property type="entry name" value="ATPase domain of HSP90 chaperone/DNA topoisomerase II/histidine kinase"/>
    <property type="match status" value="1"/>
</dbReference>
<dbReference type="PROSITE" id="PS50110">
    <property type="entry name" value="RESPONSE_REGULATORY"/>
    <property type="match status" value="1"/>
</dbReference>
<evidence type="ECO:0000256" key="4">
    <source>
        <dbReference type="ARBA" id="ARBA00022679"/>
    </source>
</evidence>
<dbReference type="GO" id="GO:0000155">
    <property type="term" value="F:phosphorelay sensor kinase activity"/>
    <property type="evidence" value="ECO:0007669"/>
    <property type="project" value="InterPro"/>
</dbReference>
<dbReference type="PRINTS" id="PR00344">
    <property type="entry name" value="BCTRLSENSOR"/>
</dbReference>
<evidence type="ECO:0000256" key="3">
    <source>
        <dbReference type="ARBA" id="ARBA00022553"/>
    </source>
</evidence>
<keyword evidence="5" id="KW-0547">Nucleotide-binding</keyword>
<keyword evidence="8" id="KW-0902">Two-component regulatory system</keyword>
<dbReference type="InterPro" id="IPR005467">
    <property type="entry name" value="His_kinase_dom"/>
</dbReference>
<comment type="caution">
    <text evidence="12">The sequence shown here is derived from an EMBL/GenBank/DDBJ whole genome shotgun (WGS) entry which is preliminary data.</text>
</comment>
<comment type="catalytic activity">
    <reaction evidence="1">
        <text>ATP + protein L-histidine = ADP + protein N-phospho-L-histidine.</text>
        <dbReference type="EC" id="2.7.13.3"/>
    </reaction>
</comment>
<feature type="domain" description="Response regulatory" evidence="11">
    <location>
        <begin position="7"/>
        <end position="123"/>
    </location>
</feature>
<dbReference type="EMBL" id="JAESIY010000003">
    <property type="protein sequence ID" value="MBL3655795.1"/>
    <property type="molecule type" value="Genomic_DNA"/>
</dbReference>
<evidence type="ECO:0000256" key="6">
    <source>
        <dbReference type="ARBA" id="ARBA00022777"/>
    </source>
</evidence>
<dbReference type="CDD" id="cd00082">
    <property type="entry name" value="HisKA"/>
    <property type="match status" value="1"/>
</dbReference>
<evidence type="ECO:0000259" key="11">
    <source>
        <dbReference type="PROSITE" id="PS50110"/>
    </source>
</evidence>
<dbReference type="InterPro" id="IPR050351">
    <property type="entry name" value="BphY/WalK/GraS-like"/>
</dbReference>
<keyword evidence="3 9" id="KW-0597">Phosphoprotein</keyword>
<evidence type="ECO:0000259" key="10">
    <source>
        <dbReference type="PROSITE" id="PS50109"/>
    </source>
</evidence>
<dbReference type="InterPro" id="IPR003594">
    <property type="entry name" value="HATPase_dom"/>
</dbReference>
<dbReference type="Pfam" id="PF02518">
    <property type="entry name" value="HATPase_c"/>
    <property type="match status" value="1"/>
</dbReference>
<evidence type="ECO:0000256" key="7">
    <source>
        <dbReference type="ARBA" id="ARBA00022840"/>
    </source>
</evidence>
<evidence type="ECO:0000313" key="12">
    <source>
        <dbReference type="EMBL" id="MBL3655795.1"/>
    </source>
</evidence>
<dbReference type="Gene3D" id="3.30.565.10">
    <property type="entry name" value="Histidine kinase-like ATPase, C-terminal domain"/>
    <property type="match status" value="1"/>
</dbReference>
<dbReference type="RefSeq" id="WP_202243477.1">
    <property type="nucleotide sequence ID" value="NZ_JAESIY010000003.1"/>
</dbReference>
<feature type="domain" description="Histidine kinase" evidence="10">
    <location>
        <begin position="158"/>
        <end position="374"/>
    </location>
</feature>
<evidence type="ECO:0000256" key="1">
    <source>
        <dbReference type="ARBA" id="ARBA00000085"/>
    </source>
</evidence>
<evidence type="ECO:0000313" key="13">
    <source>
        <dbReference type="Proteomes" id="UP000659388"/>
    </source>
</evidence>
<dbReference type="Pfam" id="PF00512">
    <property type="entry name" value="HisKA"/>
    <property type="match status" value="1"/>
</dbReference>
<evidence type="ECO:0000256" key="5">
    <source>
        <dbReference type="ARBA" id="ARBA00022741"/>
    </source>
</evidence>
<dbReference type="SMART" id="SM00448">
    <property type="entry name" value="REC"/>
    <property type="match status" value="1"/>
</dbReference>
<keyword evidence="4" id="KW-0808">Transferase</keyword>
<dbReference type="InterPro" id="IPR011006">
    <property type="entry name" value="CheY-like_superfamily"/>
</dbReference>
<dbReference type="Gene3D" id="1.10.287.130">
    <property type="match status" value="1"/>
</dbReference>
<dbReference type="EC" id="2.7.13.3" evidence="2"/>
<evidence type="ECO:0000256" key="8">
    <source>
        <dbReference type="ARBA" id="ARBA00023012"/>
    </source>
</evidence>
<keyword evidence="6 12" id="KW-0418">Kinase</keyword>